<feature type="domain" description="Cytidyltransferase-like" evidence="8">
    <location>
        <begin position="29"/>
        <end position="153"/>
    </location>
</feature>
<dbReference type="Proteomes" id="UP000485621">
    <property type="component" value="Unassembled WGS sequence"/>
</dbReference>
<dbReference type="NCBIfam" id="TIGR00125">
    <property type="entry name" value="cyt_tran_rel"/>
    <property type="match status" value="1"/>
</dbReference>
<keyword evidence="5" id="KW-0067">ATP-binding</keyword>
<dbReference type="Pfam" id="PF01467">
    <property type="entry name" value="CTP_transf_like"/>
    <property type="match status" value="1"/>
</dbReference>
<accession>A0A1V5ZM37</accession>
<evidence type="ECO:0000256" key="3">
    <source>
        <dbReference type="ARBA" id="ARBA00022695"/>
    </source>
</evidence>
<evidence type="ECO:0000256" key="6">
    <source>
        <dbReference type="ARBA" id="ARBA00023277"/>
    </source>
</evidence>
<name>A0A1V5ZM37_9BACT</name>
<dbReference type="InterPro" id="IPR011914">
    <property type="entry name" value="RfaE_dom_II"/>
</dbReference>
<dbReference type="InterPro" id="IPR050385">
    <property type="entry name" value="Archaeal_FAD_synthase"/>
</dbReference>
<dbReference type="InterPro" id="IPR014729">
    <property type="entry name" value="Rossmann-like_a/b/a_fold"/>
</dbReference>
<evidence type="ECO:0000256" key="7">
    <source>
        <dbReference type="ARBA" id="ARBA00047428"/>
    </source>
</evidence>
<keyword evidence="3" id="KW-0548">Nucleotidyltransferase</keyword>
<dbReference type="GO" id="GO:0016773">
    <property type="term" value="F:phosphotransferase activity, alcohol group as acceptor"/>
    <property type="evidence" value="ECO:0007669"/>
    <property type="project" value="InterPro"/>
</dbReference>
<evidence type="ECO:0000256" key="2">
    <source>
        <dbReference type="ARBA" id="ARBA00022679"/>
    </source>
</evidence>
<dbReference type="PANTHER" id="PTHR43793">
    <property type="entry name" value="FAD SYNTHASE"/>
    <property type="match status" value="1"/>
</dbReference>
<dbReference type="PANTHER" id="PTHR43793:SF2">
    <property type="entry name" value="BIFUNCTIONAL PROTEIN HLDE"/>
    <property type="match status" value="1"/>
</dbReference>
<evidence type="ECO:0000256" key="1">
    <source>
        <dbReference type="ARBA" id="ARBA00012519"/>
    </source>
</evidence>
<dbReference type="GO" id="GO:0005975">
    <property type="term" value="P:carbohydrate metabolic process"/>
    <property type="evidence" value="ECO:0007669"/>
    <property type="project" value="InterPro"/>
</dbReference>
<dbReference type="GO" id="GO:0016779">
    <property type="term" value="F:nucleotidyltransferase activity"/>
    <property type="evidence" value="ECO:0007669"/>
    <property type="project" value="UniProtKB-KW"/>
</dbReference>
<evidence type="ECO:0000313" key="9">
    <source>
        <dbReference type="EMBL" id="OQB41122.1"/>
    </source>
</evidence>
<proteinExistence type="predicted"/>
<dbReference type="AlphaFoldDB" id="A0A1V5ZM37"/>
<protein>
    <recommendedName>
        <fullName evidence="1">D-glycero-beta-D-manno-heptose 1-phosphate adenylyltransferase</fullName>
        <ecNumber evidence="1">2.7.7.70</ecNumber>
    </recommendedName>
</protein>
<sequence length="158" mass="18130">MYKNKIESFDKLFDIVQKLKNENKKIVFANGCFDLLHPGHIDYLNSSKILGDILIVAINSDSSIKKIKGNNRPIFNENERAFLISSLESVDYVIIFEQQTPLFLIKNLLPDVLVKGDDWELKDVVGAKFVIENGGTVERFPHIYNFSTTKIIEKIRNI</sequence>
<comment type="caution">
    <text evidence="9">The sequence shown here is derived from an EMBL/GenBank/DDBJ whole genome shotgun (WGS) entry which is preliminary data.</text>
</comment>
<dbReference type="EC" id="2.7.7.70" evidence="1"/>
<dbReference type="Gene3D" id="3.40.50.620">
    <property type="entry name" value="HUPs"/>
    <property type="match status" value="1"/>
</dbReference>
<evidence type="ECO:0000256" key="4">
    <source>
        <dbReference type="ARBA" id="ARBA00022741"/>
    </source>
</evidence>
<dbReference type="SUPFAM" id="SSF52374">
    <property type="entry name" value="Nucleotidylyl transferase"/>
    <property type="match status" value="1"/>
</dbReference>
<keyword evidence="6" id="KW-0119">Carbohydrate metabolism</keyword>
<dbReference type="GO" id="GO:0005524">
    <property type="term" value="F:ATP binding"/>
    <property type="evidence" value="ECO:0007669"/>
    <property type="project" value="UniProtKB-KW"/>
</dbReference>
<gene>
    <name evidence="9" type="primary">hldE_2</name>
    <name evidence="9" type="ORF">BWY04_01008</name>
</gene>
<keyword evidence="4" id="KW-0547">Nucleotide-binding</keyword>
<dbReference type="InterPro" id="IPR004821">
    <property type="entry name" value="Cyt_trans-like"/>
</dbReference>
<comment type="catalytic activity">
    <reaction evidence="7">
        <text>D-glycero-beta-D-manno-heptose 1-phosphate + ATP + H(+) = ADP-D-glycero-beta-D-manno-heptose + diphosphate</text>
        <dbReference type="Rhea" id="RHEA:27465"/>
        <dbReference type="ChEBI" id="CHEBI:15378"/>
        <dbReference type="ChEBI" id="CHEBI:30616"/>
        <dbReference type="ChEBI" id="CHEBI:33019"/>
        <dbReference type="ChEBI" id="CHEBI:59967"/>
        <dbReference type="ChEBI" id="CHEBI:61593"/>
        <dbReference type="EC" id="2.7.7.70"/>
    </reaction>
</comment>
<reference evidence="9" key="1">
    <citation type="submission" date="2017-02" db="EMBL/GenBank/DDBJ databases">
        <title>Delving into the versatile metabolic prowess of the omnipresent phylum Bacteroidetes.</title>
        <authorList>
            <person name="Nobu M.K."/>
            <person name="Mei R."/>
            <person name="Narihiro T."/>
            <person name="Kuroda K."/>
            <person name="Liu W.-T."/>
        </authorList>
    </citation>
    <scope>NUCLEOTIDE SEQUENCE</scope>
    <source>
        <strain evidence="9">ADurb.Bin160</strain>
    </source>
</reference>
<organism evidence="9">
    <name type="scientific">candidate division CPR1 bacterium ADurb.Bin160</name>
    <dbReference type="NCBI Taxonomy" id="1852826"/>
    <lineage>
        <taxon>Bacteria</taxon>
        <taxon>candidate division CPR1</taxon>
    </lineage>
</organism>
<evidence type="ECO:0000256" key="5">
    <source>
        <dbReference type="ARBA" id="ARBA00022840"/>
    </source>
</evidence>
<evidence type="ECO:0000259" key="8">
    <source>
        <dbReference type="Pfam" id="PF01467"/>
    </source>
</evidence>
<keyword evidence="2" id="KW-0808">Transferase</keyword>
<dbReference type="NCBIfam" id="TIGR02199">
    <property type="entry name" value="rfaE_dom_II"/>
    <property type="match status" value="1"/>
</dbReference>
<dbReference type="EMBL" id="MWDB01000023">
    <property type="protein sequence ID" value="OQB41122.1"/>
    <property type="molecule type" value="Genomic_DNA"/>
</dbReference>